<evidence type="ECO:0000313" key="2">
    <source>
        <dbReference type="EMBL" id="PLN86239.1"/>
    </source>
</evidence>
<dbReference type="AlphaFoldDB" id="A0A2J5I882"/>
<reference evidence="3" key="1">
    <citation type="submission" date="2017-12" db="EMBL/GenBank/DDBJ databases">
        <authorList>
            <consortium name="DOE Joint Genome Institute"/>
            <person name="Mondo S.J."/>
            <person name="Kjaerbolling I."/>
            <person name="Vesth T.C."/>
            <person name="Frisvad J.C."/>
            <person name="Nybo J.L."/>
            <person name="Theobald S."/>
            <person name="Kuo A."/>
            <person name="Bowyer P."/>
            <person name="Matsuda Y."/>
            <person name="Lyhne E.K."/>
            <person name="Kogle M.E."/>
            <person name="Clum A."/>
            <person name="Lipzen A."/>
            <person name="Salamov A."/>
            <person name="Ngan C.Y."/>
            <person name="Daum C."/>
            <person name="Chiniquy J."/>
            <person name="Barry K."/>
            <person name="LaButti K."/>
            <person name="Haridas S."/>
            <person name="Simmons B.A."/>
            <person name="Magnuson J.K."/>
            <person name="Mortensen U.H."/>
            <person name="Larsen T.O."/>
            <person name="Grigoriev I.V."/>
            <person name="Baker S.E."/>
            <person name="Andersen M.R."/>
            <person name="Nordberg H.P."/>
            <person name="Cantor M.N."/>
            <person name="Hua S.X."/>
        </authorList>
    </citation>
    <scope>NUCLEOTIDE SEQUENCE [LARGE SCALE GENOMIC DNA]</scope>
    <source>
        <strain evidence="3">IBT 19404</strain>
    </source>
</reference>
<gene>
    <name evidence="2" type="ORF">BDW42DRAFT_158799</name>
</gene>
<protein>
    <submittedName>
        <fullName evidence="2">Uncharacterized protein</fullName>
    </submittedName>
</protein>
<proteinExistence type="predicted"/>
<keyword evidence="1" id="KW-0732">Signal</keyword>
<dbReference type="Proteomes" id="UP000235023">
    <property type="component" value="Unassembled WGS sequence"/>
</dbReference>
<keyword evidence="3" id="KW-1185">Reference proteome</keyword>
<evidence type="ECO:0000256" key="1">
    <source>
        <dbReference type="SAM" id="SignalP"/>
    </source>
</evidence>
<accession>A0A2J5I882</accession>
<feature type="signal peptide" evidence="1">
    <location>
        <begin position="1"/>
        <end position="18"/>
    </location>
</feature>
<name>A0A2J5I882_9EURO</name>
<organism evidence="2 3">
    <name type="scientific">Aspergillus taichungensis</name>
    <dbReference type="NCBI Taxonomy" id="482145"/>
    <lineage>
        <taxon>Eukaryota</taxon>
        <taxon>Fungi</taxon>
        <taxon>Dikarya</taxon>
        <taxon>Ascomycota</taxon>
        <taxon>Pezizomycotina</taxon>
        <taxon>Eurotiomycetes</taxon>
        <taxon>Eurotiomycetidae</taxon>
        <taxon>Eurotiales</taxon>
        <taxon>Aspergillaceae</taxon>
        <taxon>Aspergillus</taxon>
        <taxon>Aspergillus subgen. Circumdati</taxon>
    </lineage>
</organism>
<feature type="chain" id="PRO_5014405254" evidence="1">
    <location>
        <begin position="19"/>
        <end position="112"/>
    </location>
</feature>
<evidence type="ECO:0000313" key="3">
    <source>
        <dbReference type="Proteomes" id="UP000235023"/>
    </source>
</evidence>
<sequence>MWFIYLILFFFVPGGVQEAAPVRLSGIDPVRVNCQTSGWIPTSPRDHTQKGMDCLESGSLQESTQFAYGWRSPNDPAWIIEMDDACIRRVGVGYGSTPDRSLVDTPTMVLLF</sequence>
<dbReference type="EMBL" id="KZ559499">
    <property type="protein sequence ID" value="PLN86239.1"/>
    <property type="molecule type" value="Genomic_DNA"/>
</dbReference>